<accession>A0A2Z6QU57</accession>
<sequence>MESKLHLEILKNLEQLFETKENYDVIIYAGEEPNQKEIHAHSIILCCQSNYFRAAFSNNWAEKENGKYIFKKSNILPYTFELFSDVLNLLIATDELGLQMLCEHVQEFLINNQKKILNDDPVGILEITFQHESFVTLKDSCLETICQHPDILFRDDEVLNLSADLLELLLQRDDLMMNEIELWKSLIRWAHAQHPTINKDPSEWTREECVLMEVAMSRFIPLIRFHDIDSKEYFDRIIPYEDLLSKKLRHEILRYHLFSQTIQIGSLPSRKCNINIINRKHFTLLTSWIDKKVVIIGTIPYKFKLILRGSRDGFSATSFHAKCDNKGATVVVAKIKNTNQIVGGYNPLDWEGNKTYNTTDSFIFSFDDYKNIDTGKLGTVTNAKYSIQCNGDWGPLFGYFSNGSNDLSMNGEGKWSSVSNSYSNINIPRNFEVDEYEVFQVVKD</sequence>
<evidence type="ECO:0000313" key="4">
    <source>
        <dbReference type="Proteomes" id="UP000247702"/>
    </source>
</evidence>
<proteinExistence type="predicted"/>
<dbReference type="SMART" id="SM00584">
    <property type="entry name" value="TLDc"/>
    <property type="match status" value="1"/>
</dbReference>
<organism evidence="3 4">
    <name type="scientific">Rhizophagus clarus</name>
    <dbReference type="NCBI Taxonomy" id="94130"/>
    <lineage>
        <taxon>Eukaryota</taxon>
        <taxon>Fungi</taxon>
        <taxon>Fungi incertae sedis</taxon>
        <taxon>Mucoromycota</taxon>
        <taxon>Glomeromycotina</taxon>
        <taxon>Glomeromycetes</taxon>
        <taxon>Glomerales</taxon>
        <taxon>Glomeraceae</taxon>
        <taxon>Rhizophagus</taxon>
    </lineage>
</organism>
<protein>
    <recommendedName>
        <fullName evidence="5">BTB domain-containing protein</fullName>
    </recommendedName>
</protein>
<dbReference type="PROSITE" id="PS51886">
    <property type="entry name" value="TLDC"/>
    <property type="match status" value="1"/>
</dbReference>
<keyword evidence="4" id="KW-1185">Reference proteome</keyword>
<dbReference type="CDD" id="cd18186">
    <property type="entry name" value="BTB_POZ_ZBTB_KLHL-like"/>
    <property type="match status" value="1"/>
</dbReference>
<feature type="domain" description="BTB" evidence="1">
    <location>
        <begin position="23"/>
        <end position="90"/>
    </location>
</feature>
<dbReference type="PROSITE" id="PS50097">
    <property type="entry name" value="BTB"/>
    <property type="match status" value="1"/>
</dbReference>
<dbReference type="SMART" id="SM00875">
    <property type="entry name" value="BACK"/>
    <property type="match status" value="1"/>
</dbReference>
<evidence type="ECO:0000259" key="2">
    <source>
        <dbReference type="PROSITE" id="PS51886"/>
    </source>
</evidence>
<dbReference type="InterPro" id="IPR051481">
    <property type="entry name" value="BTB-POZ/Galectin-3-binding"/>
</dbReference>
<feature type="domain" description="TLDc" evidence="2">
    <location>
        <begin position="275"/>
        <end position="442"/>
    </location>
</feature>
<dbReference type="InterPro" id="IPR000210">
    <property type="entry name" value="BTB/POZ_dom"/>
</dbReference>
<dbReference type="InterPro" id="IPR006571">
    <property type="entry name" value="TLDc_dom"/>
</dbReference>
<dbReference type="SUPFAM" id="SSF54695">
    <property type="entry name" value="POZ domain"/>
    <property type="match status" value="1"/>
</dbReference>
<evidence type="ECO:0000313" key="3">
    <source>
        <dbReference type="EMBL" id="GBB93015.1"/>
    </source>
</evidence>
<dbReference type="EMBL" id="BEXD01001224">
    <property type="protein sequence ID" value="GBB93015.1"/>
    <property type="molecule type" value="Genomic_DNA"/>
</dbReference>
<name>A0A2Z6QU57_9GLOM</name>
<dbReference type="Proteomes" id="UP000247702">
    <property type="component" value="Unassembled WGS sequence"/>
</dbReference>
<evidence type="ECO:0008006" key="5">
    <source>
        <dbReference type="Google" id="ProtNLM"/>
    </source>
</evidence>
<dbReference type="Pfam" id="PF07707">
    <property type="entry name" value="BACK"/>
    <property type="match status" value="1"/>
</dbReference>
<dbReference type="PANTHER" id="PTHR24410:SF23">
    <property type="entry name" value="BTB DOMAIN-CONTAINING PROTEIN-RELATED"/>
    <property type="match status" value="1"/>
</dbReference>
<dbReference type="Gene3D" id="3.30.710.10">
    <property type="entry name" value="Potassium Channel Kv1.1, Chain A"/>
    <property type="match status" value="1"/>
</dbReference>
<evidence type="ECO:0000259" key="1">
    <source>
        <dbReference type="PROSITE" id="PS50097"/>
    </source>
</evidence>
<comment type="caution">
    <text evidence="3">The sequence shown here is derived from an EMBL/GenBank/DDBJ whole genome shotgun (WGS) entry which is preliminary data.</text>
</comment>
<dbReference type="Pfam" id="PF07534">
    <property type="entry name" value="TLD"/>
    <property type="match status" value="1"/>
</dbReference>
<dbReference type="AlphaFoldDB" id="A0A2Z6QU57"/>
<dbReference type="InterPro" id="IPR011333">
    <property type="entry name" value="SKP1/BTB/POZ_sf"/>
</dbReference>
<reference evidence="3 4" key="1">
    <citation type="submission" date="2017-11" db="EMBL/GenBank/DDBJ databases">
        <title>The genome of Rhizophagus clarus HR1 reveals common genetic basis of auxotrophy among arbuscular mycorrhizal fungi.</title>
        <authorList>
            <person name="Kobayashi Y."/>
        </authorList>
    </citation>
    <scope>NUCLEOTIDE SEQUENCE [LARGE SCALE GENOMIC DNA]</scope>
    <source>
        <strain evidence="3 4">HR1</strain>
    </source>
</reference>
<dbReference type="Gene3D" id="1.25.40.420">
    <property type="match status" value="1"/>
</dbReference>
<dbReference type="Pfam" id="PF00651">
    <property type="entry name" value="BTB"/>
    <property type="match status" value="1"/>
</dbReference>
<dbReference type="InterPro" id="IPR011705">
    <property type="entry name" value="BACK"/>
</dbReference>
<gene>
    <name evidence="3" type="ORF">RclHR1_00210011</name>
</gene>
<dbReference type="PANTHER" id="PTHR24410">
    <property type="entry name" value="HL07962P-RELATED"/>
    <property type="match status" value="1"/>
</dbReference>